<sequence length="86" mass="9721">MDLISKNATASQKTAEQKQGRGTLVVESNGNDRCLLSKPRLKTDFDETSIHEDNFTNEAAQDFVNSKRPKEQSRKHQISNENLESN</sequence>
<keyword evidence="3" id="KW-1185">Reference proteome</keyword>
<organism evidence="2 3">
    <name type="scientific">Pyrus ussuriensis x Pyrus communis</name>
    <dbReference type="NCBI Taxonomy" id="2448454"/>
    <lineage>
        <taxon>Eukaryota</taxon>
        <taxon>Viridiplantae</taxon>
        <taxon>Streptophyta</taxon>
        <taxon>Embryophyta</taxon>
        <taxon>Tracheophyta</taxon>
        <taxon>Spermatophyta</taxon>
        <taxon>Magnoliopsida</taxon>
        <taxon>eudicotyledons</taxon>
        <taxon>Gunneridae</taxon>
        <taxon>Pentapetalae</taxon>
        <taxon>rosids</taxon>
        <taxon>fabids</taxon>
        <taxon>Rosales</taxon>
        <taxon>Rosaceae</taxon>
        <taxon>Amygdaloideae</taxon>
        <taxon>Maleae</taxon>
        <taxon>Pyrus</taxon>
    </lineage>
</organism>
<reference evidence="3" key="2">
    <citation type="submission" date="2019-10" db="EMBL/GenBank/DDBJ databases">
        <title>A de novo genome assembly of a pear dwarfing rootstock.</title>
        <authorList>
            <person name="Wang F."/>
            <person name="Wang J."/>
            <person name="Li S."/>
            <person name="Zhang Y."/>
            <person name="Fang M."/>
            <person name="Ma L."/>
            <person name="Zhao Y."/>
            <person name="Jiang S."/>
        </authorList>
    </citation>
    <scope>NUCLEOTIDE SEQUENCE [LARGE SCALE GENOMIC DNA]</scope>
</reference>
<proteinExistence type="predicted"/>
<dbReference type="Proteomes" id="UP000327157">
    <property type="component" value="Chromosome 12"/>
</dbReference>
<feature type="region of interest" description="Disordered" evidence="1">
    <location>
        <begin position="1"/>
        <end position="26"/>
    </location>
</feature>
<evidence type="ECO:0000313" key="3">
    <source>
        <dbReference type="Proteomes" id="UP000327157"/>
    </source>
</evidence>
<feature type="compositionally biased region" description="Polar residues" evidence="1">
    <location>
        <begin position="1"/>
        <end position="14"/>
    </location>
</feature>
<evidence type="ECO:0000313" key="2">
    <source>
        <dbReference type="EMBL" id="KAB2631657.1"/>
    </source>
</evidence>
<dbReference type="EMBL" id="SMOL01000143">
    <property type="protein sequence ID" value="KAB2631657.1"/>
    <property type="molecule type" value="Genomic_DNA"/>
</dbReference>
<feature type="region of interest" description="Disordered" evidence="1">
    <location>
        <begin position="52"/>
        <end position="86"/>
    </location>
</feature>
<protein>
    <submittedName>
        <fullName evidence="2">Uncharacterized protein</fullName>
    </submittedName>
</protein>
<accession>A0A5N5HXT7</accession>
<name>A0A5N5HXT7_9ROSA</name>
<gene>
    <name evidence="2" type="ORF">D8674_009176</name>
</gene>
<reference evidence="2 3" key="3">
    <citation type="submission" date="2019-11" db="EMBL/GenBank/DDBJ databases">
        <title>A de novo genome assembly of a pear dwarfing rootstock.</title>
        <authorList>
            <person name="Wang F."/>
            <person name="Wang J."/>
            <person name="Li S."/>
            <person name="Zhang Y."/>
            <person name="Fang M."/>
            <person name="Ma L."/>
            <person name="Zhao Y."/>
            <person name="Jiang S."/>
        </authorList>
    </citation>
    <scope>NUCLEOTIDE SEQUENCE [LARGE SCALE GENOMIC DNA]</scope>
    <source>
        <strain evidence="2">S2</strain>
        <tissue evidence="2">Leaf</tissue>
    </source>
</reference>
<comment type="caution">
    <text evidence="2">The sequence shown here is derived from an EMBL/GenBank/DDBJ whole genome shotgun (WGS) entry which is preliminary data.</text>
</comment>
<reference evidence="2 3" key="1">
    <citation type="submission" date="2019-09" db="EMBL/GenBank/DDBJ databases">
        <authorList>
            <person name="Ou C."/>
        </authorList>
    </citation>
    <scope>NUCLEOTIDE SEQUENCE [LARGE SCALE GENOMIC DNA]</scope>
    <source>
        <strain evidence="2">S2</strain>
        <tissue evidence="2">Leaf</tissue>
    </source>
</reference>
<evidence type="ECO:0000256" key="1">
    <source>
        <dbReference type="SAM" id="MobiDB-lite"/>
    </source>
</evidence>
<dbReference type="AlphaFoldDB" id="A0A5N5HXT7"/>